<reference evidence="4 5" key="1">
    <citation type="submission" date="2019-08" db="EMBL/GenBank/DDBJ databases">
        <title>Lentzea from Indian Himalayas.</title>
        <authorList>
            <person name="Mandal S."/>
            <person name="Mallick Gupta A."/>
            <person name="Maiti P.K."/>
            <person name="Sarkar J."/>
            <person name="Mandal S."/>
        </authorList>
    </citation>
    <scope>NUCLEOTIDE SEQUENCE [LARGE SCALE GENOMIC DNA]</scope>
    <source>
        <strain evidence="4 5">PSKA42</strain>
    </source>
</reference>
<dbReference type="SUPFAM" id="SSF50685">
    <property type="entry name" value="Barwin-like endoglucanases"/>
    <property type="match status" value="1"/>
</dbReference>
<keyword evidence="1" id="KW-0732">Signal</keyword>
<dbReference type="InterPro" id="IPR009009">
    <property type="entry name" value="RlpA-like_DPBB"/>
</dbReference>
<dbReference type="Gene3D" id="2.60.40.760">
    <property type="entry name" value="Expansin, cellulose-binding-like domain"/>
    <property type="match status" value="1"/>
</dbReference>
<dbReference type="InterPro" id="IPR036749">
    <property type="entry name" value="Expansin_CBD_sf"/>
</dbReference>
<feature type="region of interest" description="Disordered" evidence="2">
    <location>
        <begin position="38"/>
        <end position="96"/>
    </location>
</feature>
<dbReference type="Pfam" id="PF03330">
    <property type="entry name" value="DPBB_1"/>
    <property type="match status" value="1"/>
</dbReference>
<evidence type="ECO:0000259" key="3">
    <source>
        <dbReference type="Pfam" id="PF03330"/>
    </source>
</evidence>
<dbReference type="CDD" id="cd22272">
    <property type="entry name" value="DPBB_EXLX1-like"/>
    <property type="match status" value="1"/>
</dbReference>
<dbReference type="Proteomes" id="UP001515943">
    <property type="component" value="Unassembled WGS sequence"/>
</dbReference>
<dbReference type="InterPro" id="IPR036908">
    <property type="entry name" value="RlpA-like_sf"/>
</dbReference>
<dbReference type="SUPFAM" id="SSF49590">
    <property type="entry name" value="PHL pollen allergen"/>
    <property type="match status" value="1"/>
</dbReference>
<comment type="caution">
    <text evidence="4">The sequence shown here is derived from an EMBL/GenBank/DDBJ whole genome shotgun (WGS) entry which is preliminary data.</text>
</comment>
<organism evidence="4 5">
    <name type="scientific">Lentzea indica</name>
    <dbReference type="NCBI Taxonomy" id="2604800"/>
    <lineage>
        <taxon>Bacteria</taxon>
        <taxon>Bacillati</taxon>
        <taxon>Actinomycetota</taxon>
        <taxon>Actinomycetes</taxon>
        <taxon>Pseudonocardiales</taxon>
        <taxon>Pseudonocardiaceae</taxon>
        <taxon>Lentzea</taxon>
    </lineage>
</organism>
<name>A0ABX1FF47_9PSEU</name>
<feature type="compositionally biased region" description="Low complexity" evidence="2">
    <location>
        <begin position="52"/>
        <end position="84"/>
    </location>
</feature>
<dbReference type="InterPro" id="IPR049818">
    <property type="entry name" value="Expansin_EXLX1-like"/>
</dbReference>
<evidence type="ECO:0000313" key="5">
    <source>
        <dbReference type="Proteomes" id="UP001515943"/>
    </source>
</evidence>
<dbReference type="NCBIfam" id="NF041144">
    <property type="entry name" value="expansin_EXLX1"/>
    <property type="match status" value="1"/>
</dbReference>
<dbReference type="InterPro" id="IPR051477">
    <property type="entry name" value="Expansin_CellWall"/>
</dbReference>
<dbReference type="PANTHER" id="PTHR31836">
    <property type="match status" value="1"/>
</dbReference>
<dbReference type="EMBL" id="VSRL01000031">
    <property type="protein sequence ID" value="NKE57379.1"/>
    <property type="molecule type" value="Genomic_DNA"/>
</dbReference>
<dbReference type="PANTHER" id="PTHR31836:SF21">
    <property type="entry name" value="EXPANSIN-LIKE PROTEIN 7"/>
    <property type="match status" value="1"/>
</dbReference>
<feature type="domain" description="RlpA-like protein double-psi beta-barrel" evidence="3">
    <location>
        <begin position="132"/>
        <end position="186"/>
    </location>
</feature>
<sequence length="288" mass="29535">MSRRWSVAAAVALLVAVAGVTGAVALSNRTSIAGEAVPAAGATPSSGAVAEPTSVPDTTTTTSAPPSTSSSAPPAPAPVAAGTPLAGRIKPGEPHTGVATFYDSNGGGACSYDPGPDPLTAAMNWADYEDSKACGAYVLVRTANGKSLTVRITNLCPAPCRVGQLDLSAEAFAQLAPPVQGEIPITWTLVSPALQKNISVRYKTGSSQYWCGIQVIDHRNPVARLEVQAGGQWRELKRTDYNYFLSENGAGCGGAIAITDIHGQRLVVNALPVKADVVQGTSVQFAAH</sequence>
<keyword evidence="5" id="KW-1185">Reference proteome</keyword>
<proteinExistence type="predicted"/>
<protein>
    <recommendedName>
        <fullName evidence="3">RlpA-like protein double-psi beta-barrel domain-containing protein</fullName>
    </recommendedName>
</protein>
<evidence type="ECO:0000256" key="2">
    <source>
        <dbReference type="SAM" id="MobiDB-lite"/>
    </source>
</evidence>
<gene>
    <name evidence="4" type="ORF">FXN61_11240</name>
</gene>
<evidence type="ECO:0000313" key="4">
    <source>
        <dbReference type="EMBL" id="NKE57379.1"/>
    </source>
</evidence>
<dbReference type="Gene3D" id="2.40.40.10">
    <property type="entry name" value="RlpA-like domain"/>
    <property type="match status" value="1"/>
</dbReference>
<accession>A0ABX1FF47</accession>
<evidence type="ECO:0000256" key="1">
    <source>
        <dbReference type="ARBA" id="ARBA00022729"/>
    </source>
</evidence>